<proteinExistence type="predicted"/>
<dbReference type="PANTHER" id="PTHR33164">
    <property type="entry name" value="TRANSCRIPTIONAL REGULATOR, MARR FAMILY"/>
    <property type="match status" value="1"/>
</dbReference>
<dbReference type="InterPro" id="IPR000835">
    <property type="entry name" value="HTH_MarR-typ"/>
</dbReference>
<name>A0A562SGY0_9HYPH</name>
<evidence type="ECO:0000256" key="2">
    <source>
        <dbReference type="ARBA" id="ARBA00022490"/>
    </source>
</evidence>
<dbReference type="InterPro" id="IPR036388">
    <property type="entry name" value="WH-like_DNA-bd_sf"/>
</dbReference>
<keyword evidence="9" id="KW-1185">Reference proteome</keyword>
<evidence type="ECO:0000256" key="3">
    <source>
        <dbReference type="ARBA" id="ARBA00023015"/>
    </source>
</evidence>
<dbReference type="InterPro" id="IPR055166">
    <property type="entry name" value="Transc_reg_Sar_Rot_HTH"/>
</dbReference>
<gene>
    <name evidence="8" type="ORF">JM93_04158</name>
</gene>
<reference evidence="8 9" key="1">
    <citation type="submission" date="2019-07" db="EMBL/GenBank/DDBJ databases">
        <title>Genomic Encyclopedia of Archaeal and Bacterial Type Strains, Phase II (KMG-II): from individual species to whole genera.</title>
        <authorList>
            <person name="Goeker M."/>
        </authorList>
    </citation>
    <scope>NUCLEOTIDE SEQUENCE [LARGE SCALE GENOMIC DNA]</scope>
    <source>
        <strain evidence="8 9">ATCC BAA-252</strain>
    </source>
</reference>
<keyword evidence="2" id="KW-0963">Cytoplasm</keyword>
<evidence type="ECO:0000256" key="1">
    <source>
        <dbReference type="ARBA" id="ARBA00004496"/>
    </source>
</evidence>
<evidence type="ECO:0000256" key="5">
    <source>
        <dbReference type="ARBA" id="ARBA00023163"/>
    </source>
</evidence>
<comment type="caution">
    <text evidence="8">The sequence shown here is derived from an EMBL/GenBank/DDBJ whole genome shotgun (WGS) entry which is preliminary data.</text>
</comment>
<dbReference type="Proteomes" id="UP000320593">
    <property type="component" value="Unassembled WGS sequence"/>
</dbReference>
<dbReference type="SMART" id="SM00347">
    <property type="entry name" value="HTH_MARR"/>
    <property type="match status" value="1"/>
</dbReference>
<evidence type="ECO:0000256" key="6">
    <source>
        <dbReference type="SAM" id="MobiDB-lite"/>
    </source>
</evidence>
<dbReference type="AlphaFoldDB" id="A0A562SGY0"/>
<comment type="subcellular location">
    <subcellularLocation>
        <location evidence="1">Cytoplasm</location>
    </subcellularLocation>
</comment>
<dbReference type="GO" id="GO:0006950">
    <property type="term" value="P:response to stress"/>
    <property type="evidence" value="ECO:0007669"/>
    <property type="project" value="TreeGrafter"/>
</dbReference>
<keyword evidence="4 8" id="KW-0238">DNA-binding</keyword>
<dbReference type="Pfam" id="PF22381">
    <property type="entry name" value="Staph_reg_Sar_Rot"/>
    <property type="match status" value="1"/>
</dbReference>
<feature type="compositionally biased region" description="Basic and acidic residues" evidence="6">
    <location>
        <begin position="19"/>
        <end position="49"/>
    </location>
</feature>
<keyword evidence="5" id="KW-0804">Transcription</keyword>
<dbReference type="PROSITE" id="PS50995">
    <property type="entry name" value="HTH_MARR_2"/>
    <property type="match status" value="1"/>
</dbReference>
<dbReference type="FunFam" id="1.10.10.10:FF:000163">
    <property type="entry name" value="MarR family transcriptional regulator"/>
    <property type="match status" value="1"/>
</dbReference>
<organism evidence="8 9">
    <name type="scientific">Roseibium hamelinense</name>
    <dbReference type="NCBI Taxonomy" id="150831"/>
    <lineage>
        <taxon>Bacteria</taxon>
        <taxon>Pseudomonadati</taxon>
        <taxon>Pseudomonadota</taxon>
        <taxon>Alphaproteobacteria</taxon>
        <taxon>Hyphomicrobiales</taxon>
        <taxon>Stappiaceae</taxon>
        <taxon>Roseibium</taxon>
    </lineage>
</organism>
<dbReference type="GO" id="GO:0005737">
    <property type="term" value="C:cytoplasm"/>
    <property type="evidence" value="ECO:0007669"/>
    <property type="project" value="UniProtKB-SubCell"/>
</dbReference>
<feature type="domain" description="HTH marR-type" evidence="7">
    <location>
        <begin position="74"/>
        <end position="201"/>
    </location>
</feature>
<feature type="region of interest" description="Disordered" evidence="6">
    <location>
        <begin position="1"/>
        <end position="66"/>
    </location>
</feature>
<dbReference type="GO" id="GO:0003700">
    <property type="term" value="F:DNA-binding transcription factor activity"/>
    <property type="evidence" value="ECO:0007669"/>
    <property type="project" value="InterPro"/>
</dbReference>
<dbReference type="RefSeq" id="WP_145347241.1">
    <property type="nucleotide sequence ID" value="NZ_SMLY01000079.1"/>
</dbReference>
<dbReference type="InterPro" id="IPR039422">
    <property type="entry name" value="MarR/SlyA-like"/>
</dbReference>
<sequence>MSKQPHQMSLLGPLGVDAETPKEKTKPEDPGSARSVKKAERTNKTDRKTPKAKKSAPKRREPKTAADGNVVTLDQFLCFSLYSATHAMHRVYKPLLQEIGLTYPQYLAMVALWEKDNVPVNSLTDRLQLETNTVTPLLKRLESMDLLTRTRSQKDERQVTVKLTRRGKNLRQKCAHFAGCVMAATGLEMEEIIDLQSRIMTLRDQLRAAGH</sequence>
<dbReference type="Gene3D" id="1.10.10.10">
    <property type="entry name" value="Winged helix-like DNA-binding domain superfamily/Winged helix DNA-binding domain"/>
    <property type="match status" value="1"/>
</dbReference>
<evidence type="ECO:0000256" key="4">
    <source>
        <dbReference type="ARBA" id="ARBA00023125"/>
    </source>
</evidence>
<dbReference type="SUPFAM" id="SSF46785">
    <property type="entry name" value="Winged helix' DNA-binding domain"/>
    <property type="match status" value="1"/>
</dbReference>
<dbReference type="InterPro" id="IPR036390">
    <property type="entry name" value="WH_DNA-bd_sf"/>
</dbReference>
<protein>
    <submittedName>
        <fullName evidence="8">DNA-binding MarR family transcriptional regulator</fullName>
    </submittedName>
</protein>
<dbReference type="EMBL" id="VLLF01000012">
    <property type="protein sequence ID" value="TWI80046.1"/>
    <property type="molecule type" value="Genomic_DNA"/>
</dbReference>
<dbReference type="PANTHER" id="PTHR33164:SF5">
    <property type="entry name" value="ORGANIC HYDROPEROXIDE RESISTANCE TRANSCRIPTIONAL REGULATOR"/>
    <property type="match status" value="1"/>
</dbReference>
<evidence type="ECO:0000259" key="7">
    <source>
        <dbReference type="PROSITE" id="PS50995"/>
    </source>
</evidence>
<dbReference type="GO" id="GO:0003677">
    <property type="term" value="F:DNA binding"/>
    <property type="evidence" value="ECO:0007669"/>
    <property type="project" value="UniProtKB-KW"/>
</dbReference>
<evidence type="ECO:0000313" key="9">
    <source>
        <dbReference type="Proteomes" id="UP000320593"/>
    </source>
</evidence>
<keyword evidence="3" id="KW-0805">Transcription regulation</keyword>
<dbReference type="OrthoDB" id="9806864at2"/>
<evidence type="ECO:0000313" key="8">
    <source>
        <dbReference type="EMBL" id="TWI80046.1"/>
    </source>
</evidence>
<accession>A0A562SGY0</accession>